<protein>
    <submittedName>
        <fullName evidence="1">Uncharacterized protein</fullName>
    </submittedName>
</protein>
<name>L1ND54_9BACT</name>
<evidence type="ECO:0000313" key="2">
    <source>
        <dbReference type="Proteomes" id="UP000010433"/>
    </source>
</evidence>
<evidence type="ECO:0000313" key="1">
    <source>
        <dbReference type="EMBL" id="EKY01215.1"/>
    </source>
</evidence>
<keyword evidence="2" id="KW-1185">Reference proteome</keyword>
<dbReference type="Proteomes" id="UP000010433">
    <property type="component" value="Unassembled WGS sequence"/>
</dbReference>
<accession>L1ND54</accession>
<comment type="caution">
    <text evidence="1">The sequence shown here is derived from an EMBL/GenBank/DDBJ whole genome shotgun (WGS) entry which is preliminary data.</text>
</comment>
<dbReference type="HOGENOM" id="CLU_2452153_0_0_10"/>
<dbReference type="AlphaFoldDB" id="L1ND54"/>
<reference evidence="1 2" key="1">
    <citation type="submission" date="2012-05" db="EMBL/GenBank/DDBJ databases">
        <authorList>
            <person name="Weinstock G."/>
            <person name="Sodergren E."/>
            <person name="Lobos E.A."/>
            <person name="Fulton L."/>
            <person name="Fulton R."/>
            <person name="Courtney L."/>
            <person name="Fronick C."/>
            <person name="O'Laughlin M."/>
            <person name="Godfrey J."/>
            <person name="Wilson R.M."/>
            <person name="Miner T."/>
            <person name="Farmer C."/>
            <person name="Delehaunty K."/>
            <person name="Cordes M."/>
            <person name="Minx P."/>
            <person name="Tomlinson C."/>
            <person name="Chen J."/>
            <person name="Wollam A."/>
            <person name="Pepin K.H."/>
            <person name="Bhonagiri V."/>
            <person name="Zhang X."/>
            <person name="Suruliraj S."/>
            <person name="Warren W."/>
            <person name="Mitreva M."/>
            <person name="Mardis E.R."/>
            <person name="Wilson R.K."/>
        </authorList>
    </citation>
    <scope>NUCLEOTIDE SEQUENCE [LARGE SCALE GENOMIC DNA]</scope>
    <source>
        <strain evidence="1 2">F0055</strain>
    </source>
</reference>
<sequence length="89" mass="10354">MKAGYLFLTIIKFTVEKILTQITYNPKKQYFLHISPQILQNIGNKTDNFYQPLQIFKPPNRTIALVNDPFLNRIIPPLSILLAFNESTM</sequence>
<dbReference type="EMBL" id="AMEP01000074">
    <property type="protein sequence ID" value="EKY01215.1"/>
    <property type="molecule type" value="Genomic_DNA"/>
</dbReference>
<proteinExistence type="predicted"/>
<organism evidence="1 2">
    <name type="scientific">Hoylesella saccharolytica F0055</name>
    <dbReference type="NCBI Taxonomy" id="1127699"/>
    <lineage>
        <taxon>Bacteria</taxon>
        <taxon>Pseudomonadati</taxon>
        <taxon>Bacteroidota</taxon>
        <taxon>Bacteroidia</taxon>
        <taxon>Bacteroidales</taxon>
        <taxon>Prevotellaceae</taxon>
        <taxon>Hoylesella</taxon>
    </lineage>
</organism>
<gene>
    <name evidence="1" type="ORF">HMPREF9151_01073</name>
</gene>